<dbReference type="InterPro" id="IPR012495">
    <property type="entry name" value="TadE-like_dom"/>
</dbReference>
<protein>
    <submittedName>
        <fullName evidence="3">Pilus assembly protein</fullName>
    </submittedName>
</protein>
<dbReference type="EMBL" id="JAIGNK010000003">
    <property type="protein sequence ID" value="MBX7458999.1"/>
    <property type="molecule type" value="Genomic_DNA"/>
</dbReference>
<evidence type="ECO:0000313" key="4">
    <source>
        <dbReference type="Proteomes" id="UP000783253"/>
    </source>
</evidence>
<dbReference type="RefSeq" id="WP_221574349.1">
    <property type="nucleotide sequence ID" value="NZ_JAIGNK010000003.1"/>
</dbReference>
<keyword evidence="1" id="KW-1133">Transmembrane helix</keyword>
<evidence type="ECO:0000256" key="1">
    <source>
        <dbReference type="SAM" id="Phobius"/>
    </source>
</evidence>
<dbReference type="Pfam" id="PF07811">
    <property type="entry name" value="TadE"/>
    <property type="match status" value="1"/>
</dbReference>
<gene>
    <name evidence="3" type="ORF">K3152_12135</name>
</gene>
<evidence type="ECO:0000259" key="2">
    <source>
        <dbReference type="Pfam" id="PF07811"/>
    </source>
</evidence>
<keyword evidence="4" id="KW-1185">Reference proteome</keyword>
<sequence length="201" mass="21500">MTRFASYMCDTRGAAAAEFALIVPLMVIFLLGIMDVGFYAWTINRAEKATQMGARWAVATDMVPQDLYSYSYAVSGGVPQGTTVPADKFPGVTCTDTSCTCKAGGTCSFGLTRDAAAFTSIVERMQTFQNGINADNVQIDYDWSGLGYSGDPNGPDVAPIVTVRLTGMQHTPIFTLLVGTVDLPEFAYSLTSEDSNGTFSN</sequence>
<name>A0ABS7J0Y4_9SPHN</name>
<feature type="transmembrane region" description="Helical" evidence="1">
    <location>
        <begin position="20"/>
        <end position="42"/>
    </location>
</feature>
<feature type="domain" description="TadE-like" evidence="2">
    <location>
        <begin position="13"/>
        <end position="55"/>
    </location>
</feature>
<reference evidence="3 4" key="1">
    <citation type="submission" date="2021-08" db="EMBL/GenBank/DDBJ databases">
        <title>Comparative Genomics Analysis of the Genus Qipengyuania Reveals Extensive Genetic Diversity and Metabolic Versatility, Including the Description of Fifteen Novel Species.</title>
        <authorList>
            <person name="Liu Y."/>
        </authorList>
    </citation>
    <scope>NUCLEOTIDE SEQUENCE [LARGE SCALE GENOMIC DNA]</scope>
    <source>
        <strain evidence="3 4">1NDH17</strain>
    </source>
</reference>
<keyword evidence="1" id="KW-0812">Transmembrane</keyword>
<dbReference type="Proteomes" id="UP000783253">
    <property type="component" value="Unassembled WGS sequence"/>
</dbReference>
<proteinExistence type="predicted"/>
<accession>A0ABS7J0Y4</accession>
<keyword evidence="1" id="KW-0472">Membrane</keyword>
<evidence type="ECO:0000313" key="3">
    <source>
        <dbReference type="EMBL" id="MBX7458999.1"/>
    </source>
</evidence>
<comment type="caution">
    <text evidence="3">The sequence shown here is derived from an EMBL/GenBank/DDBJ whole genome shotgun (WGS) entry which is preliminary data.</text>
</comment>
<organism evidence="3 4">
    <name type="scientific">Qipengyuania polymorpha</name>
    <dbReference type="NCBI Taxonomy" id="2867234"/>
    <lineage>
        <taxon>Bacteria</taxon>
        <taxon>Pseudomonadati</taxon>
        <taxon>Pseudomonadota</taxon>
        <taxon>Alphaproteobacteria</taxon>
        <taxon>Sphingomonadales</taxon>
        <taxon>Erythrobacteraceae</taxon>
        <taxon>Qipengyuania</taxon>
    </lineage>
</organism>